<dbReference type="Pfam" id="PF09976">
    <property type="entry name" value="TPR_21"/>
    <property type="match status" value="1"/>
</dbReference>
<evidence type="ECO:0000256" key="4">
    <source>
        <dbReference type="ARBA" id="ARBA00022840"/>
    </source>
</evidence>
<feature type="domain" description="Protein kinase" evidence="7">
    <location>
        <begin position="83"/>
        <end position="360"/>
    </location>
</feature>
<dbReference type="PANTHER" id="PTHR43289">
    <property type="entry name" value="MITOGEN-ACTIVATED PROTEIN KINASE KINASE KINASE 20-RELATED"/>
    <property type="match status" value="1"/>
</dbReference>
<dbReference type="SMART" id="SM00028">
    <property type="entry name" value="TPR"/>
    <property type="match status" value="8"/>
</dbReference>
<evidence type="ECO:0000256" key="5">
    <source>
        <dbReference type="PROSITE-ProRule" id="PRU00339"/>
    </source>
</evidence>
<keyword evidence="1" id="KW-0808">Transferase</keyword>
<dbReference type="PROSITE" id="PS00107">
    <property type="entry name" value="PROTEIN_KINASE_ATP"/>
    <property type="match status" value="1"/>
</dbReference>
<dbReference type="SUPFAM" id="SSF56112">
    <property type="entry name" value="Protein kinase-like (PK-like)"/>
    <property type="match status" value="1"/>
</dbReference>
<dbReference type="InterPro" id="IPR019734">
    <property type="entry name" value="TPR_rpt"/>
</dbReference>
<keyword evidence="3" id="KW-0418">Kinase</keyword>
<evidence type="ECO:0000259" key="7">
    <source>
        <dbReference type="PROSITE" id="PS50011"/>
    </source>
</evidence>
<dbReference type="Gene3D" id="3.30.200.20">
    <property type="entry name" value="Phosphorylase Kinase, domain 1"/>
    <property type="match status" value="1"/>
</dbReference>
<dbReference type="InterPro" id="IPR017441">
    <property type="entry name" value="Protein_kinase_ATP_BS"/>
</dbReference>
<dbReference type="Gene3D" id="1.25.40.10">
    <property type="entry name" value="Tetratricopeptide repeat domain"/>
    <property type="match status" value="3"/>
</dbReference>
<dbReference type="SMART" id="SM00220">
    <property type="entry name" value="S_TKc"/>
    <property type="match status" value="1"/>
</dbReference>
<organism evidence="8 9">
    <name type="scientific">Tahibacter soli</name>
    <dbReference type="NCBI Taxonomy" id="2983605"/>
    <lineage>
        <taxon>Bacteria</taxon>
        <taxon>Pseudomonadati</taxon>
        <taxon>Pseudomonadota</taxon>
        <taxon>Gammaproteobacteria</taxon>
        <taxon>Lysobacterales</taxon>
        <taxon>Rhodanobacteraceae</taxon>
        <taxon>Tahibacter</taxon>
    </lineage>
</organism>
<dbReference type="SUPFAM" id="SSF48452">
    <property type="entry name" value="TPR-like"/>
    <property type="match status" value="3"/>
</dbReference>
<keyword evidence="9" id="KW-1185">Reference proteome</keyword>
<name>A0A9X4BKP6_9GAMM</name>
<dbReference type="Proteomes" id="UP001139971">
    <property type="component" value="Unassembled WGS sequence"/>
</dbReference>
<evidence type="ECO:0000256" key="2">
    <source>
        <dbReference type="ARBA" id="ARBA00022741"/>
    </source>
</evidence>
<dbReference type="CDD" id="cd14014">
    <property type="entry name" value="STKc_PknB_like"/>
    <property type="match status" value="1"/>
</dbReference>
<dbReference type="GO" id="GO:0005524">
    <property type="term" value="F:ATP binding"/>
    <property type="evidence" value="ECO:0007669"/>
    <property type="project" value="UniProtKB-UniRule"/>
</dbReference>
<dbReference type="AlphaFoldDB" id="A0A9X4BKP6"/>
<proteinExistence type="predicted"/>
<dbReference type="InterPro" id="IPR011990">
    <property type="entry name" value="TPR-like_helical_dom_sf"/>
</dbReference>
<dbReference type="PROSITE" id="PS00108">
    <property type="entry name" value="PROTEIN_KINASE_ST"/>
    <property type="match status" value="1"/>
</dbReference>
<dbReference type="PROSITE" id="PS50005">
    <property type="entry name" value="TPR"/>
    <property type="match status" value="1"/>
</dbReference>
<dbReference type="InterPro" id="IPR008271">
    <property type="entry name" value="Ser/Thr_kinase_AS"/>
</dbReference>
<dbReference type="Pfam" id="PF13424">
    <property type="entry name" value="TPR_12"/>
    <property type="match status" value="3"/>
</dbReference>
<dbReference type="Pfam" id="PF00069">
    <property type="entry name" value="Pkinase"/>
    <property type="match status" value="1"/>
</dbReference>
<keyword evidence="4 6" id="KW-0067">ATP-binding</keyword>
<protein>
    <submittedName>
        <fullName evidence="8">Tetratricopeptide repeat protein</fullName>
    </submittedName>
</protein>
<reference evidence="8" key="1">
    <citation type="submission" date="2023-02" db="EMBL/GenBank/DDBJ databases">
        <title>Tahibacter soli sp. nov. isolated from soil.</title>
        <authorList>
            <person name="Baek J.H."/>
            <person name="Lee J.K."/>
            <person name="Choi D.G."/>
            <person name="Jeon C.O."/>
        </authorList>
    </citation>
    <scope>NUCLEOTIDE SEQUENCE</scope>
    <source>
        <strain evidence="8">BL</strain>
    </source>
</reference>
<keyword evidence="2 6" id="KW-0547">Nucleotide-binding</keyword>
<sequence length="963" mass="101982">MTDPVAARWRELAPLVDRALDLAPGERAAFLAREVTDDELRALLERLLARGDEAGFLDGSSANYAEALIAVPDGHDPREVGPYRLVERIGEGGSGSVYRAERDADGYTQRVAVKLLRVGLRDPAEQARFRRERRILARLEHPSIARLIDGGFTPEGVPWFALELVDGEAITHWCDARCATVDARLELFLTVCDAVDAAHRALIVHRDLKPANILVDTAGRPKLLDFGIARLLDEAERDGDTQTGLRRLTPAYAAPEQFAGGVATTAVDIYALGVLLHELLAGTRPRPGTEATERLPSGAYARHDAREALARARGTTPRVLAARLRGDLDTIVATALAPEPQRRYASVAALAADVRAHLAARPIAARRASVAYRLRKFFARHRVGSVAAVLVVASLVAGTVATLHESRRAQAAALAAQAEAARAGAVKNFVLALFDGVTPDESKGRAIGARELVERGEARLAETLAAHPELEAELSTTLASAYRQLGALDRAAALAQAAVAAGASGEVAAQARIELGRVRAANGNLDAAEADLRAALAQDDAPASRGEARVRLAEVLVERGQPDAARKLLDQAIKAGSDDATRLRDLAALGAVRFRAGDLPGAEENLRAALDLSRSLHGEEHTATARIEHDLAVVLLQRGAAAEAMEILQKAEKSRHELLGETHPDYAQTLFELGVAHSRAGDRATAASFFARALAIQRATFGDAHPDVANTLNSLGALAWRQGDAATAITRTREAIAVSRKAYGAKHPTVATMLYNLASFERFAGDLDTALADQREALAIVAESLGADHYLIGVGKLGLAATQYELGDPAARATCVDALAIVDARLGANSGDAAQAHAACARLLLALGERDAAEREAAAALAAADQGLPSANPNRAGVELALLRARAADRCKVDLDRVRTLAEQLDRSGLTQRPDAAGAHLVLARCAAGVAERTAALAAADARLADLAYRPRALRDERASFKP</sequence>
<evidence type="ECO:0000256" key="3">
    <source>
        <dbReference type="ARBA" id="ARBA00022777"/>
    </source>
</evidence>
<evidence type="ECO:0000256" key="1">
    <source>
        <dbReference type="ARBA" id="ARBA00022679"/>
    </source>
</evidence>
<dbReference type="InterPro" id="IPR011009">
    <property type="entry name" value="Kinase-like_dom_sf"/>
</dbReference>
<dbReference type="PROSITE" id="PS50011">
    <property type="entry name" value="PROTEIN_KINASE_DOM"/>
    <property type="match status" value="1"/>
</dbReference>
<evidence type="ECO:0000256" key="6">
    <source>
        <dbReference type="PROSITE-ProRule" id="PRU10141"/>
    </source>
</evidence>
<dbReference type="RefSeq" id="WP_263545631.1">
    <property type="nucleotide sequence ID" value="NZ_JAOVZO020000017.1"/>
</dbReference>
<keyword evidence="5" id="KW-0802">TPR repeat</keyword>
<dbReference type="Gene3D" id="1.10.510.10">
    <property type="entry name" value="Transferase(Phosphotransferase) domain 1"/>
    <property type="match status" value="1"/>
</dbReference>
<comment type="caution">
    <text evidence="8">The sequence shown here is derived from an EMBL/GenBank/DDBJ whole genome shotgun (WGS) entry which is preliminary data.</text>
</comment>
<gene>
    <name evidence="8" type="ORF">OD750_012840</name>
</gene>
<accession>A0A9X4BKP6</accession>
<dbReference type="GO" id="GO:0004674">
    <property type="term" value="F:protein serine/threonine kinase activity"/>
    <property type="evidence" value="ECO:0007669"/>
    <property type="project" value="TreeGrafter"/>
</dbReference>
<dbReference type="EMBL" id="JAOVZO020000017">
    <property type="protein sequence ID" value="MDC8013424.1"/>
    <property type="molecule type" value="Genomic_DNA"/>
</dbReference>
<dbReference type="PANTHER" id="PTHR43289:SF34">
    <property type="entry name" value="SERINE_THREONINE-PROTEIN KINASE YBDM-RELATED"/>
    <property type="match status" value="1"/>
</dbReference>
<feature type="binding site" evidence="6">
    <location>
        <position position="114"/>
    </location>
    <ligand>
        <name>ATP</name>
        <dbReference type="ChEBI" id="CHEBI:30616"/>
    </ligand>
</feature>
<dbReference type="InterPro" id="IPR000719">
    <property type="entry name" value="Prot_kinase_dom"/>
</dbReference>
<evidence type="ECO:0000313" key="9">
    <source>
        <dbReference type="Proteomes" id="UP001139971"/>
    </source>
</evidence>
<dbReference type="InterPro" id="IPR018704">
    <property type="entry name" value="SecYEG/CpoB_TPR"/>
</dbReference>
<feature type="repeat" description="TPR" evidence="5">
    <location>
        <begin position="667"/>
        <end position="700"/>
    </location>
</feature>
<evidence type="ECO:0000313" key="8">
    <source>
        <dbReference type="EMBL" id="MDC8013424.1"/>
    </source>
</evidence>